<dbReference type="EMBL" id="JBBPEH010000003">
    <property type="protein sequence ID" value="KAK7540983.1"/>
    <property type="molecule type" value="Genomic_DNA"/>
</dbReference>
<feature type="compositionally biased region" description="Basic and acidic residues" evidence="1">
    <location>
        <begin position="33"/>
        <end position="47"/>
    </location>
</feature>
<sequence length="334" mass="36311">MAASCPQADISWLCCWCGAGDTEQKEKGKKMKGTTDRKTPPSCYRDDRDVVRQKPHGIARLSADGLAQRSKVILTYIFIPILPPSSSMRQVAKTLSNARSQRTGALHISLPPPYVPPKTRGISERWLQNANPIIADPCLLTGRAAASRRQVRTPTDICWRPRPGSSKTASIAAVCWLISCPGKIGQPATRNDRSVDSFSLLFFLRPHHVGAMSLSRGVHGTEDREATNTTAPRAVAKCFANGPTSGRPACLPDMRSSQRSPVCLFIVVRSCRRQLFNRAGSLVDAGGRSRWCPSTCRRWLVRSFGVSLSHTSGLPANNGNGSSPARRYSGCAAQ</sequence>
<protein>
    <submittedName>
        <fullName evidence="2">Uncharacterized protein</fullName>
    </submittedName>
</protein>
<reference evidence="2 3" key="1">
    <citation type="submission" date="2024-04" db="EMBL/GenBank/DDBJ databases">
        <title>Phyllosticta paracitricarpa is synonymous to the EU quarantine fungus P. citricarpa based on phylogenomic analyses.</title>
        <authorList>
            <consortium name="Lawrence Berkeley National Laboratory"/>
            <person name="Van ingen-buijs V.A."/>
            <person name="Van westerhoven A.C."/>
            <person name="Haridas S."/>
            <person name="Skiadas P."/>
            <person name="Martin F."/>
            <person name="Groenewald J.Z."/>
            <person name="Crous P.W."/>
            <person name="Seidl M.F."/>
        </authorList>
    </citation>
    <scope>NUCLEOTIDE SEQUENCE [LARGE SCALE GENOMIC DNA]</scope>
    <source>
        <strain evidence="2 3">CPC 17464</strain>
    </source>
</reference>
<evidence type="ECO:0000256" key="1">
    <source>
        <dbReference type="SAM" id="MobiDB-lite"/>
    </source>
</evidence>
<evidence type="ECO:0000313" key="2">
    <source>
        <dbReference type="EMBL" id="KAK7540983.1"/>
    </source>
</evidence>
<evidence type="ECO:0000313" key="3">
    <source>
        <dbReference type="Proteomes" id="UP001360953"/>
    </source>
</evidence>
<gene>
    <name evidence="2" type="ORF">J3D65DRAFT_262315</name>
</gene>
<comment type="caution">
    <text evidence="2">The sequence shown here is derived from an EMBL/GenBank/DDBJ whole genome shotgun (WGS) entry which is preliminary data.</text>
</comment>
<name>A0ABR1M0J8_9PEZI</name>
<dbReference type="RefSeq" id="XP_066657914.1">
    <property type="nucleotide sequence ID" value="XM_066794890.1"/>
</dbReference>
<feature type="compositionally biased region" description="Polar residues" evidence="1">
    <location>
        <begin position="312"/>
        <end position="323"/>
    </location>
</feature>
<accession>A0ABR1M0J8</accession>
<keyword evidence="3" id="KW-1185">Reference proteome</keyword>
<dbReference type="GeneID" id="92027796"/>
<feature type="region of interest" description="Disordered" evidence="1">
    <location>
        <begin position="25"/>
        <end position="47"/>
    </location>
</feature>
<organism evidence="2 3">
    <name type="scientific">Phyllosticta citribraziliensis</name>
    <dbReference type="NCBI Taxonomy" id="989973"/>
    <lineage>
        <taxon>Eukaryota</taxon>
        <taxon>Fungi</taxon>
        <taxon>Dikarya</taxon>
        <taxon>Ascomycota</taxon>
        <taxon>Pezizomycotina</taxon>
        <taxon>Dothideomycetes</taxon>
        <taxon>Dothideomycetes incertae sedis</taxon>
        <taxon>Botryosphaeriales</taxon>
        <taxon>Phyllostictaceae</taxon>
        <taxon>Phyllosticta</taxon>
    </lineage>
</organism>
<proteinExistence type="predicted"/>
<feature type="region of interest" description="Disordered" evidence="1">
    <location>
        <begin position="312"/>
        <end position="334"/>
    </location>
</feature>
<dbReference type="Proteomes" id="UP001360953">
    <property type="component" value="Unassembled WGS sequence"/>
</dbReference>